<dbReference type="EMBL" id="JBFCZG010000004">
    <property type="protein sequence ID" value="KAL3423160.1"/>
    <property type="molecule type" value="Genomic_DNA"/>
</dbReference>
<keyword evidence="3" id="KW-1185">Reference proteome</keyword>
<reference evidence="2 3" key="1">
    <citation type="submission" date="2024-06" db="EMBL/GenBank/DDBJ databases">
        <title>Complete genome of Phlyctema vagabunda strain 19-DSS-EL-015.</title>
        <authorList>
            <person name="Fiorenzani C."/>
        </authorList>
    </citation>
    <scope>NUCLEOTIDE SEQUENCE [LARGE SCALE GENOMIC DNA]</scope>
    <source>
        <strain evidence="2 3">19-DSS-EL-015</strain>
    </source>
</reference>
<proteinExistence type="predicted"/>
<evidence type="ECO:0000313" key="2">
    <source>
        <dbReference type="EMBL" id="KAL3423160.1"/>
    </source>
</evidence>
<dbReference type="PANTHER" id="PTHR37490:SF1">
    <property type="entry name" value="GLYCOSYLTRANSFERASE 2-LIKE DOMAIN-CONTAINING PROTEIN"/>
    <property type="match status" value="1"/>
</dbReference>
<feature type="transmembrane region" description="Helical" evidence="1">
    <location>
        <begin position="50"/>
        <end position="70"/>
    </location>
</feature>
<sequence length="610" mass="67907">MAAAICSIEALMLYQNLSILVLLPVVAYALDCILLTLVSGCGLLKSDNALDWWIVIWSMVISISAVALVFEDYRLDPISVPFIIGGVSLTSLARVLPSIGPQLPQTGKHTWDCSMKWFLWAGMPPCLCVAAYAAYKYEDVAQASDLVKDWGFSTTLEYLAPGVFTHLFWNKPLRSTLPLSTTNGLSYQSGGENVLDAIDATVLVSLILLPISTIVETNLIDWKQVLVFVMIYVFSVGPKQISLYPPKFVNFLRRRVRDTRWYAVFHKPAYLVSVNLLFAFFTSTFLLYWTDSVSFEHSLKSWPSIPSIVDVAYRAPSRDRLEIIIGHIEGEAVQGVADLITFVTSNSALLFFNPRITIYTKSTSENVTHEILDATGIDESSIKLLKNTGGTTATYLQHILEHWDTLPTQTIFLSSAASTTQDLDLITRRISQYHAVPAGYPFPETIFPITGFLHLGTYRSCDCETCHEVEAGPDGWSDTFNLIPSMWGAAHAESEEACKKVLLTHGNNFIASAARIRGVKKDVWETLYNGLVNEDLENAWAHDDKKIGVERNLTIAGEGDSLQKPFLGYTVERLWAVLLQCSTREVAWRCPTLNVGWRRGGAKEDCSCID</sequence>
<keyword evidence="1" id="KW-0812">Transmembrane</keyword>
<organism evidence="2 3">
    <name type="scientific">Phlyctema vagabunda</name>
    <dbReference type="NCBI Taxonomy" id="108571"/>
    <lineage>
        <taxon>Eukaryota</taxon>
        <taxon>Fungi</taxon>
        <taxon>Dikarya</taxon>
        <taxon>Ascomycota</taxon>
        <taxon>Pezizomycotina</taxon>
        <taxon>Leotiomycetes</taxon>
        <taxon>Helotiales</taxon>
        <taxon>Dermateaceae</taxon>
        <taxon>Phlyctema</taxon>
    </lineage>
</organism>
<feature type="transmembrane region" description="Helical" evidence="1">
    <location>
        <begin position="76"/>
        <end position="96"/>
    </location>
</feature>
<name>A0ABR4PIN7_9HELO</name>
<feature type="transmembrane region" description="Helical" evidence="1">
    <location>
        <begin position="17"/>
        <end position="38"/>
    </location>
</feature>
<evidence type="ECO:0000256" key="1">
    <source>
        <dbReference type="SAM" id="Phobius"/>
    </source>
</evidence>
<keyword evidence="1" id="KW-0472">Membrane</keyword>
<gene>
    <name evidence="2" type="ORF">PVAG01_04906</name>
</gene>
<accession>A0ABR4PIN7</accession>
<feature type="transmembrane region" description="Helical" evidence="1">
    <location>
        <begin position="269"/>
        <end position="289"/>
    </location>
</feature>
<evidence type="ECO:0000313" key="3">
    <source>
        <dbReference type="Proteomes" id="UP001629113"/>
    </source>
</evidence>
<dbReference type="PANTHER" id="PTHR37490">
    <property type="entry name" value="EXPRESSED PROTEIN"/>
    <property type="match status" value="1"/>
</dbReference>
<dbReference type="Proteomes" id="UP001629113">
    <property type="component" value="Unassembled WGS sequence"/>
</dbReference>
<keyword evidence="1" id="KW-1133">Transmembrane helix</keyword>
<feature type="transmembrane region" description="Helical" evidence="1">
    <location>
        <begin position="117"/>
        <end position="135"/>
    </location>
</feature>
<protein>
    <submittedName>
        <fullName evidence="2">Uncharacterized protein</fullName>
    </submittedName>
</protein>
<comment type="caution">
    <text evidence="2">The sequence shown here is derived from an EMBL/GenBank/DDBJ whole genome shotgun (WGS) entry which is preliminary data.</text>
</comment>